<evidence type="ECO:0000256" key="1">
    <source>
        <dbReference type="SAM" id="SignalP"/>
    </source>
</evidence>
<dbReference type="InterPro" id="IPR029058">
    <property type="entry name" value="AB_hydrolase_fold"/>
</dbReference>
<keyword evidence="3" id="KW-1185">Reference proteome</keyword>
<dbReference type="InterPro" id="IPR050583">
    <property type="entry name" value="Mycobacterial_A85_antigen"/>
</dbReference>
<name>A0AAU9DGV4_9FUSO</name>
<dbReference type="EMBL" id="AP027060">
    <property type="protein sequence ID" value="BDU51707.1"/>
    <property type="molecule type" value="Genomic_DNA"/>
</dbReference>
<dbReference type="PANTHER" id="PTHR48098">
    <property type="entry name" value="ENTEROCHELIN ESTERASE-RELATED"/>
    <property type="match status" value="1"/>
</dbReference>
<feature type="chain" id="PRO_5043325313" description="Esterase" evidence="1">
    <location>
        <begin position="19"/>
        <end position="775"/>
    </location>
</feature>
<dbReference type="SUPFAM" id="SSF53474">
    <property type="entry name" value="alpha/beta-Hydrolases"/>
    <property type="match status" value="1"/>
</dbReference>
<evidence type="ECO:0000313" key="3">
    <source>
        <dbReference type="Proteomes" id="UP001321582"/>
    </source>
</evidence>
<gene>
    <name evidence="2" type="ORF">HLVA_22760</name>
</gene>
<reference evidence="2 3" key="1">
    <citation type="submission" date="2022-11" db="EMBL/GenBank/DDBJ databases">
        <title>Haliovirga abyssi gen. nov., sp. nov., a mesophilic fermentative bacterium isolated from the Iheya North hydrothermal field and the proposal of Haliovirgaceae fam. nov.</title>
        <authorList>
            <person name="Miyazaki U."/>
            <person name="Tame A."/>
            <person name="Miyazaki J."/>
            <person name="Takai K."/>
            <person name="Sawayama S."/>
            <person name="Kitajima M."/>
            <person name="Okamoto A."/>
            <person name="Nakagawa S."/>
        </authorList>
    </citation>
    <scope>NUCLEOTIDE SEQUENCE [LARGE SCALE GENOMIC DNA]</scope>
    <source>
        <strain evidence="2 3">IC12</strain>
        <plasmid evidence="2 3">pHIC</plasmid>
    </source>
</reference>
<dbReference type="Pfam" id="PF00756">
    <property type="entry name" value="Esterase"/>
    <property type="match status" value="1"/>
</dbReference>
<keyword evidence="2" id="KW-0614">Plasmid</keyword>
<dbReference type="InterPro" id="IPR000801">
    <property type="entry name" value="Esterase-like"/>
</dbReference>
<dbReference type="KEGG" id="haby:HLVA_22760"/>
<proteinExistence type="predicted"/>
<dbReference type="Gene3D" id="3.40.50.1820">
    <property type="entry name" value="alpha/beta hydrolase"/>
    <property type="match status" value="1"/>
</dbReference>
<evidence type="ECO:0008006" key="4">
    <source>
        <dbReference type="Google" id="ProtNLM"/>
    </source>
</evidence>
<sequence>MKKVVILLISVLMFVGCANTPKKINNRNMNKVNKKKVKKVDYFAKNITNLKAISENRKVKLVWDLKDTKDIKNIKVSYKQDVAKIWKTILLPADSKEIEISIHPLFMLSFKVQLISKDGKISRGRKVNKAANLKNVILDDMSFLSDWRLQIYLPDNYNSSNKRYPVIYMGDGQNMFYNKTASNLVKGEWKVDEALDKLKKEKKIKDLIVVALVSNGAPGRFPDDNVFVKNIVPYVDKHYKTLANRENRGVMGSSGGATFSLRMGYRYENMFSMIGLLSLPPFKWNADLIKNSSKKDLKIWLSVGTAEMGSDFYTKGDRNMLDEFLDKGYKLGKDIIYYESKDSNHDEIEWSKIIEYPFVLFFGEKQNKIKQMKTQFEFLEGGSHWCLINPMVDIDNGLKYSLYNLAKYEIVGDGGGAKIDSKGNFSFGNKDRVKIRITYNEKINDIEVDYNKIKDRAGKGIKTKIFHNGVHVENLDIRKFEGVDYISFESASVLFNELLFSEIKYKKDGVNLIGKVRDKIVFKTDIEQNRLKIKNRDINFNNYGISYEKTTDKTFIPLFIVQNELLKHNILFIIDRLPYILNYKLIKETNVEITRDILNNYGNITQNNLTEKSKLSIYRTIINLLKSQNSGIDSEFIKKYEREVINSKSSNDFFEIINKIIDIKDGNFSITKYKEPFSKGQEYMFGLVKGKMVIRALGRTVLKLGNTDIYEMKVYKDYLKDHNKEKFLKKMRKMLITDRVSRLITDKKGKIGENNDILFLADGSIIFKSNKVRVE</sequence>
<dbReference type="PANTHER" id="PTHR48098:SF6">
    <property type="entry name" value="FERRI-BACILLIBACTIN ESTERASE BESA"/>
    <property type="match status" value="1"/>
</dbReference>
<accession>A0AAU9DGV4</accession>
<dbReference type="RefSeq" id="WP_307905571.1">
    <property type="nucleotide sequence ID" value="NZ_AP027060.1"/>
</dbReference>
<organism evidence="2 3">
    <name type="scientific">Haliovirga abyssi</name>
    <dbReference type="NCBI Taxonomy" id="2996794"/>
    <lineage>
        <taxon>Bacteria</taxon>
        <taxon>Fusobacteriati</taxon>
        <taxon>Fusobacteriota</taxon>
        <taxon>Fusobacteriia</taxon>
        <taxon>Fusobacteriales</taxon>
        <taxon>Haliovirgaceae</taxon>
        <taxon>Haliovirga</taxon>
    </lineage>
</organism>
<dbReference type="AlphaFoldDB" id="A0AAU9DGV4"/>
<feature type="signal peptide" evidence="1">
    <location>
        <begin position="1"/>
        <end position="18"/>
    </location>
</feature>
<geneLocation type="plasmid" evidence="2 3">
    <name>pHIC</name>
</geneLocation>
<protein>
    <recommendedName>
        <fullName evidence="4">Esterase</fullName>
    </recommendedName>
</protein>
<keyword evidence="1" id="KW-0732">Signal</keyword>
<dbReference type="Proteomes" id="UP001321582">
    <property type="component" value="Plasmid pHIC"/>
</dbReference>
<dbReference type="PROSITE" id="PS51257">
    <property type="entry name" value="PROKAR_LIPOPROTEIN"/>
    <property type="match status" value="1"/>
</dbReference>
<evidence type="ECO:0000313" key="2">
    <source>
        <dbReference type="EMBL" id="BDU51707.1"/>
    </source>
</evidence>